<evidence type="ECO:0000256" key="6">
    <source>
        <dbReference type="ARBA" id="ARBA00023002"/>
    </source>
</evidence>
<dbReference type="GO" id="GO:0050661">
    <property type="term" value="F:NADP binding"/>
    <property type="evidence" value="ECO:0007669"/>
    <property type="project" value="InterPro"/>
</dbReference>
<comment type="cofactor">
    <cofactor evidence="1">
        <name>FAD</name>
        <dbReference type="ChEBI" id="CHEBI:57692"/>
    </cofactor>
</comment>
<keyword evidence="3" id="KW-0285">Flavoprotein</keyword>
<dbReference type="PANTHER" id="PTHR23023">
    <property type="entry name" value="DIMETHYLANILINE MONOOXYGENASE"/>
    <property type="match status" value="1"/>
</dbReference>
<evidence type="ECO:0000256" key="7">
    <source>
        <dbReference type="ARBA" id="ARBA00023033"/>
    </source>
</evidence>
<keyword evidence="6" id="KW-0560">Oxidoreductase</keyword>
<evidence type="ECO:0000313" key="10">
    <source>
        <dbReference type="Proteomes" id="UP000799767"/>
    </source>
</evidence>
<keyword evidence="5" id="KW-0521">NADP</keyword>
<reference evidence="9" key="1">
    <citation type="journal article" date="2020" name="Stud. Mycol.">
        <title>101 Dothideomycetes genomes: a test case for predicting lifestyles and emergence of pathogens.</title>
        <authorList>
            <person name="Haridas S."/>
            <person name="Albert R."/>
            <person name="Binder M."/>
            <person name="Bloem J."/>
            <person name="Labutti K."/>
            <person name="Salamov A."/>
            <person name="Andreopoulos B."/>
            <person name="Baker S."/>
            <person name="Barry K."/>
            <person name="Bills G."/>
            <person name="Bluhm B."/>
            <person name="Cannon C."/>
            <person name="Castanera R."/>
            <person name="Culley D."/>
            <person name="Daum C."/>
            <person name="Ezra D."/>
            <person name="Gonzalez J."/>
            <person name="Henrissat B."/>
            <person name="Kuo A."/>
            <person name="Liang C."/>
            <person name="Lipzen A."/>
            <person name="Lutzoni F."/>
            <person name="Magnuson J."/>
            <person name="Mondo S."/>
            <person name="Nolan M."/>
            <person name="Ohm R."/>
            <person name="Pangilinan J."/>
            <person name="Park H.-J."/>
            <person name="Ramirez L."/>
            <person name="Alfaro M."/>
            <person name="Sun H."/>
            <person name="Tritt A."/>
            <person name="Yoshinaga Y."/>
            <person name="Zwiers L.-H."/>
            <person name="Turgeon B."/>
            <person name="Goodwin S."/>
            <person name="Spatafora J."/>
            <person name="Crous P."/>
            <person name="Grigoriev I."/>
        </authorList>
    </citation>
    <scope>NUCLEOTIDE SEQUENCE</scope>
    <source>
        <strain evidence="9">CBS 113389</strain>
    </source>
</reference>
<evidence type="ECO:0000256" key="4">
    <source>
        <dbReference type="ARBA" id="ARBA00022827"/>
    </source>
</evidence>
<dbReference type="GeneID" id="54477840"/>
<dbReference type="FunFam" id="3.50.50.60:FF:000138">
    <property type="entry name" value="Flavin-containing monooxygenase"/>
    <property type="match status" value="1"/>
</dbReference>
<evidence type="ECO:0000256" key="2">
    <source>
        <dbReference type="ARBA" id="ARBA00009183"/>
    </source>
</evidence>
<dbReference type="PIRSF" id="PIRSF000332">
    <property type="entry name" value="FMO"/>
    <property type="match status" value="1"/>
</dbReference>
<protein>
    <submittedName>
        <fullName evidence="9">Uncharacterized protein</fullName>
    </submittedName>
</protein>
<dbReference type="GO" id="GO:0050660">
    <property type="term" value="F:flavin adenine dinucleotide binding"/>
    <property type="evidence" value="ECO:0007669"/>
    <property type="project" value="InterPro"/>
</dbReference>
<evidence type="ECO:0000256" key="3">
    <source>
        <dbReference type="ARBA" id="ARBA00022630"/>
    </source>
</evidence>
<dbReference type="Proteomes" id="UP000799767">
    <property type="component" value="Unassembled WGS sequence"/>
</dbReference>
<keyword evidence="10" id="KW-1185">Reference proteome</keyword>
<dbReference type="OrthoDB" id="66881at2759"/>
<dbReference type="InterPro" id="IPR000960">
    <property type="entry name" value="Flavin_mOase"/>
</dbReference>
<dbReference type="RefSeq" id="XP_033592346.1">
    <property type="nucleotide sequence ID" value="XM_033736838.1"/>
</dbReference>
<dbReference type="AlphaFoldDB" id="A0A6A6Q2W8"/>
<dbReference type="InterPro" id="IPR036188">
    <property type="entry name" value="FAD/NAD-bd_sf"/>
</dbReference>
<evidence type="ECO:0000256" key="8">
    <source>
        <dbReference type="SAM" id="MobiDB-lite"/>
    </source>
</evidence>
<name>A0A6A6Q2W8_9PEZI</name>
<evidence type="ECO:0000313" key="9">
    <source>
        <dbReference type="EMBL" id="KAF2485777.1"/>
    </source>
</evidence>
<feature type="region of interest" description="Disordered" evidence="8">
    <location>
        <begin position="60"/>
        <end position="93"/>
    </location>
</feature>
<proteinExistence type="inferred from homology"/>
<accession>A0A6A6Q2W8</accession>
<dbReference type="GO" id="GO:0004499">
    <property type="term" value="F:N,N-dimethylaniline monooxygenase activity"/>
    <property type="evidence" value="ECO:0007669"/>
    <property type="project" value="InterPro"/>
</dbReference>
<dbReference type="Pfam" id="PF13450">
    <property type="entry name" value="NAD_binding_8"/>
    <property type="match status" value="1"/>
</dbReference>
<keyword evidence="7" id="KW-0503">Monooxygenase</keyword>
<dbReference type="PRINTS" id="PR00370">
    <property type="entry name" value="FMOXYGENASE"/>
</dbReference>
<dbReference type="Gene3D" id="3.50.50.60">
    <property type="entry name" value="FAD/NAD(P)-binding domain"/>
    <property type="match status" value="2"/>
</dbReference>
<dbReference type="EMBL" id="MU001633">
    <property type="protein sequence ID" value="KAF2485777.1"/>
    <property type="molecule type" value="Genomic_DNA"/>
</dbReference>
<dbReference type="InterPro" id="IPR020946">
    <property type="entry name" value="Flavin_mOase-like"/>
</dbReference>
<comment type="similarity">
    <text evidence="2">Belongs to the FMO family.</text>
</comment>
<keyword evidence="4" id="KW-0274">FAD</keyword>
<dbReference type="SUPFAM" id="SSF51905">
    <property type="entry name" value="FAD/NAD(P)-binding domain"/>
    <property type="match status" value="2"/>
</dbReference>
<evidence type="ECO:0000256" key="5">
    <source>
        <dbReference type="ARBA" id="ARBA00022857"/>
    </source>
</evidence>
<dbReference type="Pfam" id="PF00743">
    <property type="entry name" value="FMO-like"/>
    <property type="match status" value="2"/>
</dbReference>
<evidence type="ECO:0000256" key="1">
    <source>
        <dbReference type="ARBA" id="ARBA00001974"/>
    </source>
</evidence>
<dbReference type="InterPro" id="IPR050346">
    <property type="entry name" value="FMO-like"/>
</dbReference>
<gene>
    <name evidence="9" type="ORF">BDY17DRAFT_322589</name>
</gene>
<organism evidence="9 10">
    <name type="scientific">Neohortaea acidophila</name>
    <dbReference type="NCBI Taxonomy" id="245834"/>
    <lineage>
        <taxon>Eukaryota</taxon>
        <taxon>Fungi</taxon>
        <taxon>Dikarya</taxon>
        <taxon>Ascomycota</taxon>
        <taxon>Pezizomycotina</taxon>
        <taxon>Dothideomycetes</taxon>
        <taxon>Dothideomycetidae</taxon>
        <taxon>Mycosphaerellales</taxon>
        <taxon>Teratosphaeriaceae</taxon>
        <taxon>Neohortaea</taxon>
    </lineage>
</organism>
<feature type="compositionally biased region" description="Polar residues" evidence="8">
    <location>
        <begin position="68"/>
        <end position="93"/>
    </location>
</feature>
<sequence length="503" mass="56201">MGSLPNGRQLNIESVAIIGAGSSGLAAAKYLLAERAFSRIVIFEQRSKVGGLWNHVPLGPKDEESLPVPQTSPDAGLDQRTQGGTDGSPQSFISPMYDRLEANIPRNLMRYSDLEWPEECPLYPRHEQALEYIRRYGQDVEHLIESSTQVLDVRLDEDHKWQVKTQLLSSSNGEITEHTFDAVLIANGHFNVPFIPSVPGIEAWHDAFPGSILHSKLYRRPEDYAGKKVIVVGNSASGTDIAAQIAKVCAQPLLVSTIAKSPYGPPDESSGMVEKPAIEEFDAVDRTVRFTDGTCESEIDAIVYCTGYFYSYPFLKSLDPPVIGTGRYVQNTYQHVFYRPQPSLAFLVLNQAIVPFPFAEAQSAVVARVWSGRVQLPGEAEMETWEKRTEEESGGGAWFHVLLYPKDANYINFMHDWAATADQQHIEHATNGSAQASDKATVGKTPPYWGEKECWTRENFVFIKKAYQGLGEERHTKRTLEDVGFDFAAYKKEKEEEDKKLSC</sequence>